<keyword evidence="6" id="KW-1133">Transmembrane helix</keyword>
<evidence type="ECO:0000313" key="9">
    <source>
        <dbReference type="Proteomes" id="UP000215196"/>
    </source>
</evidence>
<keyword evidence="3 8" id="KW-0808">Transferase</keyword>
<organism evidence="8 9">
    <name type="scientific">Chryseobacterium taklimakanense</name>
    <dbReference type="NCBI Taxonomy" id="536441"/>
    <lineage>
        <taxon>Bacteria</taxon>
        <taxon>Pseudomonadati</taxon>
        <taxon>Bacteroidota</taxon>
        <taxon>Flavobacteriia</taxon>
        <taxon>Flavobacteriales</taxon>
        <taxon>Weeksellaceae</taxon>
        <taxon>Chryseobacterium group</taxon>
        <taxon>Chryseobacterium</taxon>
    </lineage>
</organism>
<evidence type="ECO:0000256" key="3">
    <source>
        <dbReference type="ARBA" id="ARBA00022679"/>
    </source>
</evidence>
<evidence type="ECO:0000256" key="5">
    <source>
        <dbReference type="ARBA" id="ARBA00023315"/>
    </source>
</evidence>
<keyword evidence="4" id="KW-0443">Lipid metabolism</keyword>
<comment type="pathway">
    <text evidence="1">Lipid metabolism.</text>
</comment>
<dbReference type="PANTHER" id="PTHR10434:SF64">
    <property type="entry name" value="1-ACYL-SN-GLYCEROL-3-PHOSPHATE ACYLTRANSFERASE-RELATED"/>
    <property type="match status" value="1"/>
</dbReference>
<dbReference type="GO" id="GO:0003841">
    <property type="term" value="F:1-acylglycerol-3-phosphate O-acyltransferase activity"/>
    <property type="evidence" value="ECO:0007669"/>
    <property type="project" value="TreeGrafter"/>
</dbReference>
<evidence type="ECO:0000256" key="1">
    <source>
        <dbReference type="ARBA" id="ARBA00005189"/>
    </source>
</evidence>
<gene>
    <name evidence="8" type="ORF">SAMEA4412677_02248</name>
</gene>
<evidence type="ECO:0000259" key="7">
    <source>
        <dbReference type="SMART" id="SM00563"/>
    </source>
</evidence>
<feature type="transmembrane region" description="Helical" evidence="6">
    <location>
        <begin position="39"/>
        <end position="56"/>
    </location>
</feature>
<keyword evidence="6" id="KW-0472">Membrane</keyword>
<dbReference type="AlphaFoldDB" id="A0A239XVE8"/>
<evidence type="ECO:0000256" key="2">
    <source>
        <dbReference type="ARBA" id="ARBA00022516"/>
    </source>
</evidence>
<feature type="domain" description="Phospholipid/glycerol acyltransferase" evidence="7">
    <location>
        <begin position="76"/>
        <end position="189"/>
    </location>
</feature>
<feature type="transmembrane region" description="Helical" evidence="6">
    <location>
        <begin position="12"/>
        <end position="33"/>
    </location>
</feature>
<name>A0A239XVE8_9FLAO</name>
<protein>
    <submittedName>
        <fullName evidence="8">2-acyl-glycerophospho-ethanolamine acyltransferase</fullName>
    </submittedName>
</protein>
<dbReference type="SUPFAM" id="SSF69593">
    <property type="entry name" value="Glycerol-3-phosphate (1)-acyltransferase"/>
    <property type="match status" value="1"/>
</dbReference>
<keyword evidence="5 8" id="KW-0012">Acyltransferase</keyword>
<dbReference type="Proteomes" id="UP000215196">
    <property type="component" value="Chromosome 1"/>
</dbReference>
<proteinExistence type="predicted"/>
<dbReference type="EMBL" id="LT906465">
    <property type="protein sequence ID" value="SNV50043.1"/>
    <property type="molecule type" value="Genomic_DNA"/>
</dbReference>
<dbReference type="RefSeq" id="WP_095073194.1">
    <property type="nucleotide sequence ID" value="NZ_LT906465.1"/>
</dbReference>
<dbReference type="SMART" id="SM00563">
    <property type="entry name" value="PlsC"/>
    <property type="match status" value="1"/>
</dbReference>
<dbReference type="CDD" id="cd07989">
    <property type="entry name" value="LPLAT_AGPAT-like"/>
    <property type="match status" value="1"/>
</dbReference>
<keyword evidence="2" id="KW-0444">Lipid biosynthesis</keyword>
<keyword evidence="9" id="KW-1185">Reference proteome</keyword>
<evidence type="ECO:0000256" key="6">
    <source>
        <dbReference type="SAM" id="Phobius"/>
    </source>
</evidence>
<evidence type="ECO:0000256" key="4">
    <source>
        <dbReference type="ARBA" id="ARBA00023098"/>
    </source>
</evidence>
<dbReference type="Pfam" id="PF01553">
    <property type="entry name" value="Acyltransferase"/>
    <property type="match status" value="1"/>
</dbReference>
<dbReference type="PANTHER" id="PTHR10434">
    <property type="entry name" value="1-ACYL-SN-GLYCEROL-3-PHOSPHATE ACYLTRANSFERASE"/>
    <property type="match status" value="1"/>
</dbReference>
<accession>A0A239XVE8</accession>
<feature type="transmembrane region" description="Helical" evidence="6">
    <location>
        <begin position="76"/>
        <end position="94"/>
    </location>
</feature>
<reference evidence="8 9" key="1">
    <citation type="submission" date="2017-06" db="EMBL/GenBank/DDBJ databases">
        <authorList>
            <consortium name="Pathogen Informatics"/>
        </authorList>
    </citation>
    <scope>NUCLEOTIDE SEQUENCE [LARGE SCALE GENOMIC DNA]</scope>
    <source>
        <strain evidence="8 9">NCTC13490</strain>
    </source>
</reference>
<dbReference type="GO" id="GO:0006654">
    <property type="term" value="P:phosphatidic acid biosynthetic process"/>
    <property type="evidence" value="ECO:0007669"/>
    <property type="project" value="TreeGrafter"/>
</dbReference>
<sequence>MKKILNYLWRAWFLFLAFLFILIFGLPVILLSIKESHFKYAYIFIRWWCIILFYGMGFRYELIKKTEKSIDKKRQYIFISNHTSIIDIMLMSVLHPHHPLCFIGKKELANIPVFSIIYKRICILVDRKDPRSRADVYRRAAEKMNHGQNIVIFPEGGVPDDSSIILDTFKDGAFILSAKHDFPIAVYTFAGLKEMFPFDYSKGFPGKVQVYLNEILEPSANTQELKLISHNEIKKTLTEYFETK</sequence>
<keyword evidence="6" id="KW-0812">Transmembrane</keyword>
<dbReference type="InterPro" id="IPR002123">
    <property type="entry name" value="Plipid/glycerol_acylTrfase"/>
</dbReference>
<evidence type="ECO:0000313" key="8">
    <source>
        <dbReference type="EMBL" id="SNV50043.1"/>
    </source>
</evidence>
<dbReference type="KEGG" id="ctak:4412677_02248"/>